<name>A0ABD6EQ12_9BILA</name>
<evidence type="ECO:0000313" key="11">
    <source>
        <dbReference type="Proteomes" id="UP001608902"/>
    </source>
</evidence>
<evidence type="ECO:0000256" key="4">
    <source>
        <dbReference type="ARBA" id="ARBA00022853"/>
    </source>
</evidence>
<dbReference type="Pfam" id="PF09340">
    <property type="entry name" value="NuA4"/>
    <property type="match status" value="1"/>
</dbReference>
<dbReference type="GO" id="GO:0006325">
    <property type="term" value="P:chromatin organization"/>
    <property type="evidence" value="ECO:0007669"/>
    <property type="project" value="UniProtKB-KW"/>
</dbReference>
<evidence type="ECO:0000256" key="3">
    <source>
        <dbReference type="ARBA" id="ARBA00019141"/>
    </source>
</evidence>
<evidence type="ECO:0000256" key="1">
    <source>
        <dbReference type="ARBA" id="ARBA00004123"/>
    </source>
</evidence>
<reference evidence="10 11" key="1">
    <citation type="submission" date="2024-08" db="EMBL/GenBank/DDBJ databases">
        <title>Gnathostoma spinigerum genome.</title>
        <authorList>
            <person name="Gonzalez-Bertolin B."/>
            <person name="Monzon S."/>
            <person name="Zaballos A."/>
            <person name="Jimenez P."/>
            <person name="Dekumyoy P."/>
            <person name="Varona S."/>
            <person name="Cuesta I."/>
            <person name="Sumanam S."/>
            <person name="Adisakwattana P."/>
            <person name="Gasser R.B."/>
            <person name="Hernandez-Gonzalez A."/>
            <person name="Young N.D."/>
            <person name="Perteguer M.J."/>
        </authorList>
    </citation>
    <scope>NUCLEOTIDE SEQUENCE [LARGE SCALE GENOMIC DNA]</scope>
    <source>
        <strain evidence="10">AL3</strain>
        <tissue evidence="10">Liver</tissue>
    </source>
</reference>
<evidence type="ECO:0000256" key="8">
    <source>
        <dbReference type="ARBA" id="ARBA00023242"/>
    </source>
</evidence>
<accession>A0ABD6EQ12</accession>
<evidence type="ECO:0000256" key="2">
    <source>
        <dbReference type="ARBA" id="ARBA00010916"/>
    </source>
</evidence>
<keyword evidence="4" id="KW-0156">Chromatin regulator</keyword>
<feature type="region of interest" description="Disordered" evidence="9">
    <location>
        <begin position="230"/>
        <end position="255"/>
    </location>
</feature>
<dbReference type="InterPro" id="IPR015418">
    <property type="entry name" value="Eaf6"/>
</dbReference>
<comment type="caution">
    <text evidence="10">The sequence shown here is derived from an EMBL/GenBank/DDBJ whole genome shotgun (WGS) entry which is preliminary data.</text>
</comment>
<dbReference type="GO" id="GO:0000123">
    <property type="term" value="C:histone acetyltransferase complex"/>
    <property type="evidence" value="ECO:0007669"/>
    <property type="project" value="UniProtKB-ARBA"/>
</dbReference>
<keyword evidence="5" id="KW-0805">Transcription regulation</keyword>
<gene>
    <name evidence="10" type="ORF">AB6A40_008773</name>
</gene>
<feature type="compositionally biased region" description="Low complexity" evidence="9">
    <location>
        <begin position="232"/>
        <end position="243"/>
    </location>
</feature>
<comment type="subcellular location">
    <subcellularLocation>
        <location evidence="1">Nucleus</location>
    </subcellularLocation>
</comment>
<evidence type="ECO:0000256" key="7">
    <source>
        <dbReference type="ARBA" id="ARBA00023163"/>
    </source>
</evidence>
<keyword evidence="11" id="KW-1185">Reference proteome</keyword>
<dbReference type="AlphaFoldDB" id="A0ABD6EQ12"/>
<dbReference type="EMBL" id="JBGFUD010008428">
    <property type="protein sequence ID" value="MFH4982064.1"/>
    <property type="molecule type" value="Genomic_DNA"/>
</dbReference>
<evidence type="ECO:0000313" key="10">
    <source>
        <dbReference type="EMBL" id="MFH4982064.1"/>
    </source>
</evidence>
<keyword evidence="8" id="KW-0539">Nucleus</keyword>
<proteinExistence type="inferred from homology"/>
<keyword evidence="6" id="KW-0175">Coiled coil</keyword>
<organism evidence="10 11">
    <name type="scientific">Gnathostoma spinigerum</name>
    <dbReference type="NCBI Taxonomy" id="75299"/>
    <lineage>
        <taxon>Eukaryota</taxon>
        <taxon>Metazoa</taxon>
        <taxon>Ecdysozoa</taxon>
        <taxon>Nematoda</taxon>
        <taxon>Chromadorea</taxon>
        <taxon>Rhabditida</taxon>
        <taxon>Spirurina</taxon>
        <taxon>Gnathostomatomorpha</taxon>
        <taxon>Gnathostomatoidea</taxon>
        <taxon>Gnathostomatidae</taxon>
        <taxon>Gnathostoma</taxon>
    </lineage>
</organism>
<dbReference type="Proteomes" id="UP001608902">
    <property type="component" value="Unassembled WGS sequence"/>
</dbReference>
<evidence type="ECO:0000256" key="9">
    <source>
        <dbReference type="SAM" id="MobiDB-lite"/>
    </source>
</evidence>
<evidence type="ECO:0000256" key="6">
    <source>
        <dbReference type="ARBA" id="ARBA00023054"/>
    </source>
</evidence>
<keyword evidence="7" id="KW-0804">Transcription</keyword>
<evidence type="ECO:0000256" key="5">
    <source>
        <dbReference type="ARBA" id="ARBA00023015"/>
    </source>
</evidence>
<sequence>MERILNRMRSVEKIMLKLDSAGIDEIQDVLTDIEGQIFLAEGDYYRNSEGVGNLVEGYYDDREHSSKGRMSRAKAEIRNEINNGQKTEIPEKLRIFSSSSMTSPRALKKLMREASRMNRKIASLGPIQTKFCYKPKTLQIVSVGSNARRHYADKTIGLCQMSSVGTAGVAKDPCVWAHCRAGNRIHKKPILFDGEPDGYPIHKGSATEPSDILLRKPYVASVFDHNLDDSASDSASDLSIISDNPAGKSDEKCVD</sequence>
<dbReference type="GO" id="GO:0005634">
    <property type="term" value="C:nucleus"/>
    <property type="evidence" value="ECO:0007669"/>
    <property type="project" value="UniProtKB-SubCell"/>
</dbReference>
<comment type="similarity">
    <text evidence="2">Belongs to the EAF6 family.</text>
</comment>
<protein>
    <recommendedName>
        <fullName evidence="3">Chromatin modification-related protein MEAF6</fullName>
    </recommendedName>
</protein>